<dbReference type="PANTHER" id="PTHR20842">
    <property type="entry name" value="PROTEASE S51 ALPHA-ASPARTYL DIPEPTIDASE"/>
    <property type="match status" value="1"/>
</dbReference>
<dbReference type="Proteomes" id="UP000249623">
    <property type="component" value="Chromosome 1"/>
</dbReference>
<dbReference type="AlphaFoldDB" id="A0A2X3VMD0"/>
<dbReference type="EMBL" id="LS483346">
    <property type="protein sequence ID" value="SQF34607.1"/>
    <property type="molecule type" value="Genomic_DNA"/>
</dbReference>
<dbReference type="GO" id="GO:0006508">
    <property type="term" value="P:proteolysis"/>
    <property type="evidence" value="ECO:0007669"/>
    <property type="project" value="UniProtKB-KW"/>
</dbReference>
<protein>
    <submittedName>
        <fullName evidence="5">Peptidase E</fullName>
        <ecNumber evidence="5">3.4.21.-</ecNumber>
    </submittedName>
</protein>
<name>A0A2X3VMD0_STRSA</name>
<dbReference type="InterPro" id="IPR029062">
    <property type="entry name" value="Class_I_gatase-like"/>
</dbReference>
<dbReference type="InterPro" id="IPR005320">
    <property type="entry name" value="Peptidase_S51"/>
</dbReference>
<dbReference type="CDD" id="cd03129">
    <property type="entry name" value="GAT1_Peptidase_E_like"/>
    <property type="match status" value="1"/>
</dbReference>
<keyword evidence="4" id="KW-0720">Serine protease</keyword>
<dbReference type="EC" id="3.4.21.-" evidence="5"/>
<keyword evidence="2" id="KW-0645">Protease</keyword>
<dbReference type="RefSeq" id="WP_002925003.1">
    <property type="nucleotide sequence ID" value="NZ_CP071430.1"/>
</dbReference>
<evidence type="ECO:0000256" key="4">
    <source>
        <dbReference type="ARBA" id="ARBA00022825"/>
    </source>
</evidence>
<dbReference type="Pfam" id="PF03575">
    <property type="entry name" value="Peptidase_S51"/>
    <property type="match status" value="1"/>
</dbReference>
<evidence type="ECO:0000256" key="3">
    <source>
        <dbReference type="ARBA" id="ARBA00022801"/>
    </source>
</evidence>
<accession>A0A2X3VMD0</accession>
<keyword evidence="3 5" id="KW-0378">Hydrolase</keyword>
<gene>
    <name evidence="5" type="ORF">NCTC11085_00977</name>
</gene>
<evidence type="ECO:0000256" key="2">
    <source>
        <dbReference type="ARBA" id="ARBA00022670"/>
    </source>
</evidence>
<sequence length="208" mass="23405">MKQLFLCSYFAGVKDLFRQYVSEKQLGKQVLFIPTAGNVEEYRGYIDEALQTFEDFGFQVEVLDISACDRETAQAKIFQSKLLYVSGGNTFYLLQELKKKQLLSLIKEQITDGMVYVGESAGAIITAQDIDYNKLMDDKAVAEELHDTAGLDEVDFYVLPHVGEEPFVESAQATLDTYSAQLNLLSLNNHQAVLVEGEEVKVLEEDIH</sequence>
<dbReference type="PANTHER" id="PTHR20842:SF0">
    <property type="entry name" value="ALPHA-ASPARTYL DIPEPTIDASE"/>
    <property type="match status" value="1"/>
</dbReference>
<organism evidence="5 6">
    <name type="scientific">Streptococcus sanguinis</name>
    <dbReference type="NCBI Taxonomy" id="1305"/>
    <lineage>
        <taxon>Bacteria</taxon>
        <taxon>Bacillati</taxon>
        <taxon>Bacillota</taxon>
        <taxon>Bacilli</taxon>
        <taxon>Lactobacillales</taxon>
        <taxon>Streptococcaceae</taxon>
        <taxon>Streptococcus</taxon>
    </lineage>
</organism>
<evidence type="ECO:0000313" key="5">
    <source>
        <dbReference type="EMBL" id="SQF34607.1"/>
    </source>
</evidence>
<proteinExistence type="inferred from homology"/>
<dbReference type="Gene3D" id="3.40.50.880">
    <property type="match status" value="1"/>
</dbReference>
<evidence type="ECO:0000313" key="6">
    <source>
        <dbReference type="Proteomes" id="UP000249623"/>
    </source>
</evidence>
<reference evidence="5 6" key="1">
    <citation type="submission" date="2018-06" db="EMBL/GenBank/DDBJ databases">
        <authorList>
            <consortium name="Pathogen Informatics"/>
            <person name="Doyle S."/>
        </authorList>
    </citation>
    <scope>NUCLEOTIDE SEQUENCE [LARGE SCALE GENOMIC DNA]</scope>
    <source>
        <strain evidence="5 6">NCTC11085</strain>
    </source>
</reference>
<comment type="similarity">
    <text evidence="1">Belongs to the peptidase S51 family.</text>
</comment>
<dbReference type="SUPFAM" id="SSF52317">
    <property type="entry name" value="Class I glutamine amidotransferase-like"/>
    <property type="match status" value="1"/>
</dbReference>
<evidence type="ECO:0000256" key="1">
    <source>
        <dbReference type="ARBA" id="ARBA00006534"/>
    </source>
</evidence>
<dbReference type="GO" id="GO:0008236">
    <property type="term" value="F:serine-type peptidase activity"/>
    <property type="evidence" value="ECO:0007669"/>
    <property type="project" value="UniProtKB-KW"/>
</dbReference>